<dbReference type="STRING" id="551987.SAMN05192549_110145"/>
<dbReference type="AlphaFoldDB" id="A0A1M7R510"/>
<evidence type="ECO:0000313" key="1">
    <source>
        <dbReference type="EMBL" id="SHN40130.1"/>
    </source>
</evidence>
<protein>
    <submittedName>
        <fullName evidence="1">Uncharacterized protein</fullName>
    </submittedName>
</protein>
<accession>A0A1M7R510</accession>
<sequence>MDQLHYKGWEIIPTVLPTGDHQWSASCDLARKTADGEEVFEGATMQFVRANKDDALTAACEEAVTQIDNIIANPLVRMA</sequence>
<reference evidence="2" key="1">
    <citation type="submission" date="2016-11" db="EMBL/GenBank/DDBJ databases">
        <authorList>
            <person name="Varghese N."/>
            <person name="Submissions S."/>
        </authorList>
    </citation>
    <scope>NUCLEOTIDE SEQUENCE [LARGE SCALE GENOMIC DNA]</scope>
    <source>
        <strain evidence="2">Sac-22</strain>
    </source>
</reference>
<organism evidence="1 2">
    <name type="scientific">Duganella sacchari</name>
    <dbReference type="NCBI Taxonomy" id="551987"/>
    <lineage>
        <taxon>Bacteria</taxon>
        <taxon>Pseudomonadati</taxon>
        <taxon>Pseudomonadota</taxon>
        <taxon>Betaproteobacteria</taxon>
        <taxon>Burkholderiales</taxon>
        <taxon>Oxalobacteraceae</taxon>
        <taxon>Telluria group</taxon>
        <taxon>Duganella</taxon>
    </lineage>
</organism>
<dbReference type="EMBL" id="FRCX01000010">
    <property type="protein sequence ID" value="SHN40130.1"/>
    <property type="molecule type" value="Genomic_DNA"/>
</dbReference>
<gene>
    <name evidence="1" type="ORF">SAMN05192549_110145</name>
</gene>
<dbReference type="Proteomes" id="UP000184339">
    <property type="component" value="Unassembled WGS sequence"/>
</dbReference>
<proteinExistence type="predicted"/>
<dbReference type="RefSeq" id="WP_072787458.1">
    <property type="nucleotide sequence ID" value="NZ_FRCX01000010.1"/>
</dbReference>
<evidence type="ECO:0000313" key="2">
    <source>
        <dbReference type="Proteomes" id="UP000184339"/>
    </source>
</evidence>
<keyword evidence="2" id="KW-1185">Reference proteome</keyword>
<name>A0A1M7R510_9BURK</name>
<dbReference type="OrthoDB" id="8779021at2"/>